<keyword evidence="2" id="KW-1185">Reference proteome</keyword>
<evidence type="ECO:0000313" key="1">
    <source>
        <dbReference type="EMBL" id="QNT68953.1"/>
    </source>
</evidence>
<dbReference type="EMBL" id="CP053923">
    <property type="protein sequence ID" value="QNT68953.1"/>
    <property type="molecule type" value="Genomic_DNA"/>
</dbReference>
<dbReference type="KEGG" id="dvn:HQ394_05760"/>
<gene>
    <name evidence="1" type="ORF">HQ394_05760</name>
</gene>
<sequence>MLEACVHQVAIEQYMPFVGREPRRSAGRHEPYAEAGIEPRLEDLLGDPLTLLLMQRDGVSDTSLRQLIGAAKEHLRARCTA</sequence>
<organism evidence="1 2">
    <name type="scientific">Defluviicoccus vanus</name>
    <dbReference type="NCBI Taxonomy" id="111831"/>
    <lineage>
        <taxon>Bacteria</taxon>
        <taxon>Pseudomonadati</taxon>
        <taxon>Pseudomonadota</taxon>
        <taxon>Alphaproteobacteria</taxon>
        <taxon>Rhodospirillales</taxon>
        <taxon>Rhodospirillaceae</taxon>
        <taxon>Defluviicoccus</taxon>
    </lineage>
</organism>
<dbReference type="AlphaFoldDB" id="A0A7H1MZR7"/>
<accession>A0A7H1MZR7</accession>
<proteinExistence type="predicted"/>
<protein>
    <submittedName>
        <fullName evidence="1">Uncharacterized protein</fullName>
    </submittedName>
</protein>
<dbReference type="RefSeq" id="WP_190262463.1">
    <property type="nucleotide sequence ID" value="NZ_CP053923.1"/>
</dbReference>
<evidence type="ECO:0000313" key="2">
    <source>
        <dbReference type="Proteomes" id="UP000516369"/>
    </source>
</evidence>
<dbReference type="Proteomes" id="UP000516369">
    <property type="component" value="Chromosome"/>
</dbReference>
<name>A0A7H1MZR7_9PROT</name>
<reference evidence="1 2" key="1">
    <citation type="submission" date="2020-05" db="EMBL/GenBank/DDBJ databases">
        <title>Complete closed genome sequence of Defluviicoccus vanus.</title>
        <authorList>
            <person name="Bessarab I."/>
            <person name="Arumugam K."/>
            <person name="Maszenan A.M."/>
            <person name="Seviour R.J."/>
            <person name="Williams R.B."/>
        </authorList>
    </citation>
    <scope>NUCLEOTIDE SEQUENCE [LARGE SCALE GENOMIC DNA]</scope>
    <source>
        <strain evidence="1 2">Ben 114</strain>
    </source>
</reference>